<comment type="caution">
    <text evidence="2">The sequence shown here is derived from an EMBL/GenBank/DDBJ whole genome shotgun (WGS) entry which is preliminary data.</text>
</comment>
<keyword evidence="3" id="KW-1185">Reference proteome</keyword>
<feature type="transmembrane region" description="Helical" evidence="1">
    <location>
        <begin position="6"/>
        <end position="22"/>
    </location>
</feature>
<sequence>MEILGTNIWAVIGFAFAAYAVVGNDALQTLGTFINSNRRLPWWVLYLFAVSILLVTFYWGWQITQGDVSWGKLDKVSKFPVFEVHWYHVLPPMVLLLLTRLGIPVSTTFMVLATFATLSGMYSMLTKSLMGYGVAFITGGLIYAALAPTLERWFLKTADTQHNPIWVILQWVTTGYLWGVWLIQDFANIFVYLPRNLPETFNVGGEIVQATSKSAQAILDKCTELSAGQADAIDACLSSVSIASRTQNLSFLNASLGMALIAVFLLITFANRGGPVQKILLTKTSVTDIRSATVIDFIYASLLFVFSGNLQDFGVPISKVPMSTTWVFLGLIAGREFAIATLDKVRTTGATAKIVGMDLAKATLGIVISVALALSMPYLAQQFNGNSDEISSPLEMPSQ</sequence>
<feature type="transmembrane region" description="Helical" evidence="1">
    <location>
        <begin position="251"/>
        <end position="269"/>
    </location>
</feature>
<accession>A0ABW2IK40</accession>
<feature type="transmembrane region" description="Helical" evidence="1">
    <location>
        <begin position="322"/>
        <end position="342"/>
    </location>
</feature>
<feature type="transmembrane region" description="Helical" evidence="1">
    <location>
        <begin position="93"/>
        <end position="117"/>
    </location>
</feature>
<protein>
    <submittedName>
        <fullName evidence="2">Uncharacterized protein</fullName>
    </submittedName>
</protein>
<feature type="transmembrane region" description="Helical" evidence="1">
    <location>
        <begin position="129"/>
        <end position="148"/>
    </location>
</feature>
<reference evidence="3" key="1">
    <citation type="journal article" date="2019" name="Int. J. Syst. Evol. Microbiol.">
        <title>The Global Catalogue of Microorganisms (GCM) 10K type strain sequencing project: providing services to taxonomists for standard genome sequencing and annotation.</title>
        <authorList>
            <consortium name="The Broad Institute Genomics Platform"/>
            <consortium name="The Broad Institute Genome Sequencing Center for Infectious Disease"/>
            <person name="Wu L."/>
            <person name="Ma J."/>
        </authorList>
    </citation>
    <scope>NUCLEOTIDE SEQUENCE [LARGE SCALE GENOMIC DNA]</scope>
    <source>
        <strain evidence="3">CCUG 51308</strain>
    </source>
</reference>
<dbReference type="EMBL" id="JBHTBR010000004">
    <property type="protein sequence ID" value="MFC7291414.1"/>
    <property type="molecule type" value="Genomic_DNA"/>
</dbReference>
<evidence type="ECO:0000313" key="3">
    <source>
        <dbReference type="Proteomes" id="UP001596492"/>
    </source>
</evidence>
<evidence type="ECO:0000313" key="2">
    <source>
        <dbReference type="EMBL" id="MFC7291414.1"/>
    </source>
</evidence>
<gene>
    <name evidence="2" type="ORF">ACFQS8_07295</name>
</gene>
<feature type="transmembrane region" description="Helical" evidence="1">
    <location>
        <begin position="43"/>
        <end position="61"/>
    </location>
</feature>
<proteinExistence type="predicted"/>
<organism evidence="2 3">
    <name type="scientific">Hirschia litorea</name>
    <dbReference type="NCBI Taxonomy" id="1199156"/>
    <lineage>
        <taxon>Bacteria</taxon>
        <taxon>Pseudomonadati</taxon>
        <taxon>Pseudomonadota</taxon>
        <taxon>Alphaproteobacteria</taxon>
        <taxon>Hyphomonadales</taxon>
        <taxon>Hyphomonadaceae</taxon>
        <taxon>Hirschia</taxon>
    </lineage>
</organism>
<dbReference type="Proteomes" id="UP001596492">
    <property type="component" value="Unassembled WGS sequence"/>
</dbReference>
<keyword evidence="1" id="KW-0472">Membrane</keyword>
<name>A0ABW2IK40_9PROT</name>
<keyword evidence="1" id="KW-0812">Transmembrane</keyword>
<keyword evidence="1" id="KW-1133">Transmembrane helix</keyword>
<feature type="transmembrane region" description="Helical" evidence="1">
    <location>
        <begin position="362"/>
        <end position="380"/>
    </location>
</feature>
<feature type="transmembrane region" description="Helical" evidence="1">
    <location>
        <begin position="289"/>
        <end position="310"/>
    </location>
</feature>
<evidence type="ECO:0000256" key="1">
    <source>
        <dbReference type="SAM" id="Phobius"/>
    </source>
</evidence>
<feature type="transmembrane region" description="Helical" evidence="1">
    <location>
        <begin position="168"/>
        <end position="193"/>
    </location>
</feature>
<dbReference type="RefSeq" id="WP_382166643.1">
    <property type="nucleotide sequence ID" value="NZ_JBHTBR010000004.1"/>
</dbReference>